<evidence type="ECO:0000256" key="3">
    <source>
        <dbReference type="ARBA" id="ARBA00023125"/>
    </source>
</evidence>
<dbReference type="SUPFAM" id="SSF53850">
    <property type="entry name" value="Periplasmic binding protein-like II"/>
    <property type="match status" value="1"/>
</dbReference>
<dbReference type="Gene3D" id="3.40.190.290">
    <property type="match status" value="1"/>
</dbReference>
<dbReference type="InterPro" id="IPR005119">
    <property type="entry name" value="LysR_subst-bd"/>
</dbReference>
<name>A0ABT2QV99_9GAMM</name>
<sequence length="301" mass="33756">MNHLRFLRYVDEVARAGSVRQAAERLHVAPSAVIRRIQDLEDELGAPIFERLPRGMRLTAAGELFVAYIRDRTAELERVRSNIEDLSGLRRGLVRLVCSQALAPVFLPHAVQAFREAHPAVEFEVNVADHLHALDVLRDFDSDLALVFNLQPEPDLQVLGSYEQKLVAWMHHTHPLVEKPSLRLRDCVGWPLALAGRGTAGREMLDRFLARSSVRFAPAVQSNSFEFLRGFLHREQAVSFQISVGALTDGGELVAREIEDHGFPRGKLLLAQLRGRRLPVAAYSFAEHLKRHLAEPAALLA</sequence>
<evidence type="ECO:0000256" key="2">
    <source>
        <dbReference type="ARBA" id="ARBA00023015"/>
    </source>
</evidence>
<organism evidence="6 7">
    <name type="scientific">Alloalcanivorax balearicus MACL04</name>
    <dbReference type="NCBI Taxonomy" id="1177182"/>
    <lineage>
        <taxon>Bacteria</taxon>
        <taxon>Pseudomonadati</taxon>
        <taxon>Pseudomonadota</taxon>
        <taxon>Gammaproteobacteria</taxon>
        <taxon>Oceanospirillales</taxon>
        <taxon>Alcanivoracaceae</taxon>
        <taxon>Alloalcanivorax</taxon>
    </lineage>
</organism>
<dbReference type="InterPro" id="IPR000847">
    <property type="entry name" value="LysR_HTH_N"/>
</dbReference>
<dbReference type="Pfam" id="PF03466">
    <property type="entry name" value="LysR_substrate"/>
    <property type="match status" value="1"/>
</dbReference>
<protein>
    <submittedName>
        <fullName evidence="6">Transcriptional regulator</fullName>
    </submittedName>
</protein>
<keyword evidence="3" id="KW-0238">DNA-binding</keyword>
<reference evidence="6" key="1">
    <citation type="submission" date="2012-09" db="EMBL/GenBank/DDBJ databases">
        <title>Genome Sequence of alkane-degrading Bacterium Alcanivorax balearicus MACL04.</title>
        <authorList>
            <person name="Lai Q."/>
            <person name="Shao Z."/>
        </authorList>
    </citation>
    <scope>NUCLEOTIDE SEQUENCE</scope>
    <source>
        <strain evidence="6">MACL04</strain>
    </source>
</reference>
<dbReference type="InterPro" id="IPR036388">
    <property type="entry name" value="WH-like_DNA-bd_sf"/>
</dbReference>
<comment type="caution">
    <text evidence="6">The sequence shown here is derived from an EMBL/GenBank/DDBJ whole genome shotgun (WGS) entry which is preliminary data.</text>
</comment>
<evidence type="ECO:0000256" key="1">
    <source>
        <dbReference type="ARBA" id="ARBA00009437"/>
    </source>
</evidence>
<dbReference type="EMBL" id="ARXS01000003">
    <property type="protein sequence ID" value="MCU5781445.1"/>
    <property type="molecule type" value="Genomic_DNA"/>
</dbReference>
<gene>
    <name evidence="6" type="ORF">MA04_00745</name>
</gene>
<dbReference type="PROSITE" id="PS50931">
    <property type="entry name" value="HTH_LYSR"/>
    <property type="match status" value="1"/>
</dbReference>
<dbReference type="SUPFAM" id="SSF46785">
    <property type="entry name" value="Winged helix' DNA-binding domain"/>
    <property type="match status" value="1"/>
</dbReference>
<keyword evidence="7" id="KW-1185">Reference proteome</keyword>
<evidence type="ECO:0000259" key="5">
    <source>
        <dbReference type="PROSITE" id="PS50931"/>
    </source>
</evidence>
<dbReference type="Pfam" id="PF00126">
    <property type="entry name" value="HTH_1"/>
    <property type="match status" value="1"/>
</dbReference>
<proteinExistence type="inferred from homology"/>
<evidence type="ECO:0000256" key="4">
    <source>
        <dbReference type="ARBA" id="ARBA00023163"/>
    </source>
</evidence>
<dbReference type="Proteomes" id="UP001064106">
    <property type="component" value="Unassembled WGS sequence"/>
</dbReference>
<dbReference type="Gene3D" id="1.10.10.10">
    <property type="entry name" value="Winged helix-like DNA-binding domain superfamily/Winged helix DNA-binding domain"/>
    <property type="match status" value="1"/>
</dbReference>
<dbReference type="InterPro" id="IPR050950">
    <property type="entry name" value="HTH-type_LysR_regulators"/>
</dbReference>
<accession>A0ABT2QV99</accession>
<dbReference type="InterPro" id="IPR036390">
    <property type="entry name" value="WH_DNA-bd_sf"/>
</dbReference>
<keyword evidence="2" id="KW-0805">Transcription regulation</keyword>
<dbReference type="PANTHER" id="PTHR30419">
    <property type="entry name" value="HTH-TYPE TRANSCRIPTIONAL REGULATOR YBHD"/>
    <property type="match status" value="1"/>
</dbReference>
<comment type="similarity">
    <text evidence="1">Belongs to the LysR transcriptional regulatory family.</text>
</comment>
<evidence type="ECO:0000313" key="7">
    <source>
        <dbReference type="Proteomes" id="UP001064106"/>
    </source>
</evidence>
<feature type="domain" description="HTH lysR-type" evidence="5">
    <location>
        <begin position="1"/>
        <end position="59"/>
    </location>
</feature>
<keyword evidence="4" id="KW-0804">Transcription</keyword>
<dbReference type="RefSeq" id="WP_080531339.1">
    <property type="nucleotide sequence ID" value="NZ_ARXS01000003.1"/>
</dbReference>
<evidence type="ECO:0000313" key="6">
    <source>
        <dbReference type="EMBL" id="MCU5781445.1"/>
    </source>
</evidence>